<dbReference type="EMBL" id="DSMV01000093">
    <property type="protein sequence ID" value="HDW51396.1"/>
    <property type="molecule type" value="Genomic_DNA"/>
</dbReference>
<dbReference type="AlphaFoldDB" id="A0A7C1JJJ5"/>
<accession>A0A7C1JJJ5</accession>
<sequence length="84" mass="9957">MPHHTAIRALRDALDMTKYRFIYLGDSSLKPRDFYRELLFQLGIVPQNLKSDAKRQYEHAVWDLYESTSDLHRFSLASVWITNV</sequence>
<reference evidence="1" key="1">
    <citation type="journal article" date="2020" name="mSystems">
        <title>Genome- and Community-Level Interaction Insights into Carbon Utilization and Element Cycling Functions of Hydrothermarchaeota in Hydrothermal Sediment.</title>
        <authorList>
            <person name="Zhou Z."/>
            <person name="Liu Y."/>
            <person name="Xu W."/>
            <person name="Pan J."/>
            <person name="Luo Z.H."/>
            <person name="Li M."/>
        </authorList>
    </citation>
    <scope>NUCLEOTIDE SEQUENCE [LARGE SCALE GENOMIC DNA]</scope>
    <source>
        <strain evidence="1">SpSt-301</strain>
    </source>
</reference>
<proteinExistence type="predicted"/>
<comment type="caution">
    <text evidence="1">The sequence shown here is derived from an EMBL/GenBank/DDBJ whole genome shotgun (WGS) entry which is preliminary data.</text>
</comment>
<organism evidence="1">
    <name type="scientific">Ammonifex degensii</name>
    <dbReference type="NCBI Taxonomy" id="42838"/>
    <lineage>
        <taxon>Bacteria</taxon>
        <taxon>Bacillati</taxon>
        <taxon>Bacillota</taxon>
        <taxon>Clostridia</taxon>
        <taxon>Thermoanaerobacterales</taxon>
        <taxon>Thermoanaerobacteraceae</taxon>
        <taxon>Ammonifex</taxon>
    </lineage>
</organism>
<name>A0A7C1JJJ5_9THEO</name>
<evidence type="ECO:0000313" key="1">
    <source>
        <dbReference type="EMBL" id="HDW51396.1"/>
    </source>
</evidence>
<protein>
    <submittedName>
        <fullName evidence="1">Uncharacterized protein</fullName>
    </submittedName>
</protein>
<gene>
    <name evidence="1" type="ORF">ENQ35_01420</name>
</gene>